<organism evidence="1 2">
    <name type="scientific">Saccharothrix violaceirubra</name>
    <dbReference type="NCBI Taxonomy" id="413306"/>
    <lineage>
        <taxon>Bacteria</taxon>
        <taxon>Bacillati</taxon>
        <taxon>Actinomycetota</taxon>
        <taxon>Actinomycetes</taxon>
        <taxon>Pseudonocardiales</taxon>
        <taxon>Pseudonocardiaceae</taxon>
        <taxon>Saccharothrix</taxon>
    </lineage>
</organism>
<dbReference type="Proteomes" id="UP000542674">
    <property type="component" value="Unassembled WGS sequence"/>
</dbReference>
<protein>
    <submittedName>
        <fullName evidence="1">Uncharacterized protein</fullName>
    </submittedName>
</protein>
<accession>A0A7W7WZ17</accession>
<evidence type="ECO:0000313" key="2">
    <source>
        <dbReference type="Proteomes" id="UP000542674"/>
    </source>
</evidence>
<gene>
    <name evidence="1" type="ORF">F4559_006379</name>
</gene>
<comment type="caution">
    <text evidence="1">The sequence shown here is derived from an EMBL/GenBank/DDBJ whole genome shotgun (WGS) entry which is preliminary data.</text>
</comment>
<dbReference type="AlphaFoldDB" id="A0A7W7WZ17"/>
<keyword evidence="2" id="KW-1185">Reference proteome</keyword>
<reference evidence="1 2" key="1">
    <citation type="submission" date="2020-08" db="EMBL/GenBank/DDBJ databases">
        <title>Sequencing the genomes of 1000 actinobacteria strains.</title>
        <authorList>
            <person name="Klenk H.-P."/>
        </authorList>
    </citation>
    <scope>NUCLEOTIDE SEQUENCE [LARGE SCALE GENOMIC DNA]</scope>
    <source>
        <strain evidence="1 2">DSM 45084</strain>
    </source>
</reference>
<evidence type="ECO:0000313" key="1">
    <source>
        <dbReference type="EMBL" id="MBB4969020.1"/>
    </source>
</evidence>
<sequence length="169" mass="18446">MFEYLVLGDVTLVIETPGNEFSVVTDSRIGRSARRERDFADALPYGSSEKANALVAMKRAELECRNREGGYWIAGSDPSAAEHALVGRFGASSVGRFALLTDGAARAVDLFGMFDWSHAFKLLADRGAHGLIGAVRHVESSDPAVLRWPRNKVSDDASVVYAELRPCMR</sequence>
<proteinExistence type="predicted"/>
<name>A0A7W7WZ17_9PSEU</name>
<dbReference type="EMBL" id="JACHJS010000001">
    <property type="protein sequence ID" value="MBB4969020.1"/>
    <property type="molecule type" value="Genomic_DNA"/>
</dbReference>